<sequence length="230" mass="25419">MLRDRTSEWFVPKFGSRNFRVTIGLLFLPYTSIVTCFAAWGSLSGSFETERLIAVCVIYFLALGVSAHLLDAVGGKTKPWGDLPKRKLWTVSMIVLGIAFTIGMYYAFLDSPLLFAIGIAEGFFLFAYNLELFGGRFHNNSTTIVAWAILPIFAGSAIQTNSISLEAIILCGISSVITYILITTSRKYKHLRRDNGSHSEIKRCETILKLLTVGVLVGTAIFLAVRFSLA</sequence>
<evidence type="ECO:0000256" key="1">
    <source>
        <dbReference type="SAM" id="Phobius"/>
    </source>
</evidence>
<feature type="transmembrane region" description="Helical" evidence="1">
    <location>
        <begin position="167"/>
        <end position="185"/>
    </location>
</feature>
<keyword evidence="1" id="KW-1133">Transmembrane helix</keyword>
<feature type="transmembrane region" description="Helical" evidence="1">
    <location>
        <begin position="21"/>
        <end position="40"/>
    </location>
</feature>
<evidence type="ECO:0008006" key="3">
    <source>
        <dbReference type="Google" id="ProtNLM"/>
    </source>
</evidence>
<feature type="transmembrane region" description="Helical" evidence="1">
    <location>
        <begin position="87"/>
        <end position="107"/>
    </location>
</feature>
<dbReference type="AlphaFoldDB" id="A0A075HX17"/>
<feature type="transmembrane region" description="Helical" evidence="1">
    <location>
        <begin position="113"/>
        <end position="130"/>
    </location>
</feature>
<name>A0A075HX17_9ARCH</name>
<feature type="transmembrane region" description="Helical" evidence="1">
    <location>
        <begin position="52"/>
        <end position="75"/>
    </location>
</feature>
<feature type="transmembrane region" description="Helical" evidence="1">
    <location>
        <begin position="206"/>
        <end position="229"/>
    </location>
</feature>
<accession>A0A075HX17</accession>
<evidence type="ECO:0000313" key="2">
    <source>
        <dbReference type="EMBL" id="AIF20224.1"/>
    </source>
</evidence>
<organism evidence="2">
    <name type="scientific">uncultured marine thaumarchaeote KM3_88_G03</name>
    <dbReference type="NCBI Taxonomy" id="1456337"/>
    <lineage>
        <taxon>Archaea</taxon>
        <taxon>Nitrososphaerota</taxon>
        <taxon>environmental samples</taxon>
    </lineage>
</organism>
<dbReference type="EMBL" id="KF901158">
    <property type="protein sequence ID" value="AIF20224.1"/>
    <property type="molecule type" value="Genomic_DNA"/>
</dbReference>
<keyword evidence="1" id="KW-0472">Membrane</keyword>
<keyword evidence="1" id="KW-0812">Transmembrane</keyword>
<proteinExistence type="predicted"/>
<feature type="transmembrane region" description="Helical" evidence="1">
    <location>
        <begin position="142"/>
        <end position="161"/>
    </location>
</feature>
<reference evidence="2" key="1">
    <citation type="journal article" date="2014" name="Genome Biol. Evol.">
        <title>Pangenome evidence for extensive interdomain horizontal transfer affecting lineage core and shell genes in uncultured planktonic thaumarchaeota and euryarchaeota.</title>
        <authorList>
            <person name="Deschamps P."/>
            <person name="Zivanovic Y."/>
            <person name="Moreira D."/>
            <person name="Rodriguez-Valera F."/>
            <person name="Lopez-Garcia P."/>
        </authorList>
    </citation>
    <scope>NUCLEOTIDE SEQUENCE</scope>
</reference>
<protein>
    <recommendedName>
        <fullName evidence="3">UbiA prenyltransferase</fullName>
    </recommendedName>
</protein>